<organism evidence="3 4">
    <name type="scientific">Ferroacidibacillus organovorans</name>
    <dbReference type="NCBI Taxonomy" id="1765683"/>
    <lineage>
        <taxon>Bacteria</taxon>
        <taxon>Bacillati</taxon>
        <taxon>Bacillota</taxon>
        <taxon>Bacilli</taxon>
        <taxon>Bacillales</taxon>
        <taxon>Alicyclobacillaceae</taxon>
        <taxon>Ferroacidibacillus</taxon>
    </lineage>
</organism>
<proteinExistence type="predicted"/>
<dbReference type="Proteomes" id="UP000053557">
    <property type="component" value="Unassembled WGS sequence"/>
</dbReference>
<dbReference type="InterPro" id="IPR050766">
    <property type="entry name" value="Bact_Lucif_Oxidored"/>
</dbReference>
<comment type="caution">
    <text evidence="3">The sequence shown here is derived from an EMBL/GenBank/DDBJ whole genome shotgun (WGS) entry which is preliminary data.</text>
</comment>
<gene>
    <name evidence="3" type="ORF">ATW55_12770</name>
</gene>
<dbReference type="RefSeq" id="WP_067711862.1">
    <property type="nucleotide sequence ID" value="NZ_LPVJ01000006.1"/>
</dbReference>
<feature type="domain" description="Luciferase-like" evidence="2">
    <location>
        <begin position="5"/>
        <end position="304"/>
    </location>
</feature>
<dbReference type="PANTHER" id="PTHR30137">
    <property type="entry name" value="LUCIFERASE-LIKE MONOOXYGENASE"/>
    <property type="match status" value="1"/>
</dbReference>
<dbReference type="NCBIfam" id="TIGR03558">
    <property type="entry name" value="oxido_grp_1"/>
    <property type="match status" value="1"/>
</dbReference>
<dbReference type="InterPro" id="IPR011251">
    <property type="entry name" value="Luciferase-like_dom"/>
</dbReference>
<dbReference type="AlphaFoldDB" id="A0A101XTI4"/>
<evidence type="ECO:0000256" key="1">
    <source>
        <dbReference type="ARBA" id="ARBA00007789"/>
    </source>
</evidence>
<evidence type="ECO:0000313" key="3">
    <source>
        <dbReference type="EMBL" id="KUO97199.1"/>
    </source>
</evidence>
<accession>A0A101XTI4</accession>
<name>A0A101XTI4_9BACL</name>
<dbReference type="SUPFAM" id="SSF51679">
    <property type="entry name" value="Bacterial luciferase-like"/>
    <property type="match status" value="1"/>
</dbReference>
<comment type="similarity">
    <text evidence="1">To bacterial alkanal monooxygenase alpha and beta chains.</text>
</comment>
<dbReference type="InterPro" id="IPR019949">
    <property type="entry name" value="CmoO-like"/>
</dbReference>
<evidence type="ECO:0000259" key="2">
    <source>
        <dbReference type="Pfam" id="PF00296"/>
    </source>
</evidence>
<evidence type="ECO:0000313" key="4">
    <source>
        <dbReference type="Proteomes" id="UP000053557"/>
    </source>
</evidence>
<dbReference type="EMBL" id="LPVJ01000006">
    <property type="protein sequence ID" value="KUO97199.1"/>
    <property type="molecule type" value="Genomic_DNA"/>
</dbReference>
<protein>
    <recommendedName>
        <fullName evidence="2">Luciferase-like domain-containing protein</fullName>
    </recommendedName>
</protein>
<dbReference type="GO" id="GO:0016705">
    <property type="term" value="F:oxidoreductase activity, acting on paired donors, with incorporation or reduction of molecular oxygen"/>
    <property type="evidence" value="ECO:0007669"/>
    <property type="project" value="InterPro"/>
</dbReference>
<dbReference type="GO" id="GO:0005829">
    <property type="term" value="C:cytosol"/>
    <property type="evidence" value="ECO:0007669"/>
    <property type="project" value="TreeGrafter"/>
</dbReference>
<dbReference type="CDD" id="cd00347">
    <property type="entry name" value="Flavin_utilizing_monoxygenases"/>
    <property type="match status" value="1"/>
</dbReference>
<dbReference type="InterPro" id="IPR036661">
    <property type="entry name" value="Luciferase-like_sf"/>
</dbReference>
<dbReference type="OrthoDB" id="9780518at2"/>
<dbReference type="FunFam" id="3.20.20.30:FF:000002">
    <property type="entry name" value="LLM class flavin-dependent oxidoreductase"/>
    <property type="match status" value="1"/>
</dbReference>
<reference evidence="3 4" key="1">
    <citation type="submission" date="2015-12" db="EMBL/GenBank/DDBJ databases">
        <title>Draft genome sequence of Acidibacillus ferrooxidans ITV001, isolated from a chalcopyrite acid mine drainage site in Brazil.</title>
        <authorList>
            <person name="Dall'Agnol H."/>
            <person name="Nancucheo I."/>
            <person name="Johnson B."/>
            <person name="Oliveira R."/>
            <person name="Leite L."/>
            <person name="Pylro V."/>
            <person name="Nunes G.L."/>
            <person name="Tzotzos G."/>
            <person name="Fernandes G.R."/>
            <person name="Dutra J."/>
            <person name="Orellana S.C."/>
            <person name="Oliveira G."/>
        </authorList>
    </citation>
    <scope>NUCLEOTIDE SEQUENCE [LARGE SCALE GENOMIC DNA]</scope>
    <source>
        <strain evidence="4">ITV01</strain>
    </source>
</reference>
<keyword evidence="4" id="KW-1185">Reference proteome</keyword>
<dbReference type="Pfam" id="PF00296">
    <property type="entry name" value="Bac_luciferase"/>
    <property type="match status" value="1"/>
</dbReference>
<sequence length="335" mass="36279">MEVRLSILDQSPIAQGSDAHTALAQTAKIAELAERLGYTRFWVSEHHDASSLAGSTPEVLLAHLGARTSAIRLGSGGVMLPHYSAYKVAENFRMLEALYPGRIDVGLGRAPGGLPIATRALQEGRAREISYSQQVDDLRAYLTDTLPDDHRFAGIHATPRVQTAPEIWLLGSSDVSARMAAAKGTAFMFARFINGEGGVDAVQAYRDSFVPSATLQAPVSSVAVFVICADTDAEAERIASSLDLALVLLASGKRADGTPLINDALAYPYTMYEEALRRENRKRMIVGSQATVKQQFHQLAMDYGVDEVMAVTTTAEFEHRVRSFELLAAALIEQV</sequence>
<dbReference type="PANTHER" id="PTHR30137:SF19">
    <property type="entry name" value="LUCIFERASE-LIKE MONOOXYGENASE"/>
    <property type="match status" value="1"/>
</dbReference>
<dbReference type="Gene3D" id="3.20.20.30">
    <property type="entry name" value="Luciferase-like domain"/>
    <property type="match status" value="1"/>
</dbReference>